<feature type="transmembrane region" description="Helical" evidence="12">
    <location>
        <begin position="142"/>
        <end position="163"/>
    </location>
</feature>
<keyword evidence="7 12" id="KW-1133">Transmembrane helix</keyword>
<name>A0A7E4UN84_PANRE</name>
<keyword evidence="6" id="KW-0999">Mitochondrion inner membrane</keyword>
<keyword evidence="3 11" id="KW-0813">Transport</keyword>
<reference evidence="14" key="2">
    <citation type="submission" date="2020-10" db="UniProtKB">
        <authorList>
            <consortium name="WormBaseParasite"/>
        </authorList>
    </citation>
    <scope>IDENTIFICATION</scope>
</reference>
<evidence type="ECO:0000256" key="3">
    <source>
        <dbReference type="ARBA" id="ARBA00022448"/>
    </source>
</evidence>
<feature type="repeat" description="Solcar" evidence="10">
    <location>
        <begin position="140"/>
        <end position="224"/>
    </location>
</feature>
<dbReference type="InterPro" id="IPR018108">
    <property type="entry name" value="MCP_transmembrane"/>
</dbReference>
<keyword evidence="5" id="KW-0677">Repeat</keyword>
<dbReference type="GO" id="GO:1990542">
    <property type="term" value="P:mitochondrial transmembrane transport"/>
    <property type="evidence" value="ECO:0007669"/>
    <property type="project" value="InterPro"/>
</dbReference>
<dbReference type="InterPro" id="IPR045315">
    <property type="entry name" value="Mtm1-like"/>
</dbReference>
<dbReference type="PRINTS" id="PR00926">
    <property type="entry name" value="MITOCARRIER"/>
</dbReference>
<dbReference type="PROSITE" id="PS50920">
    <property type="entry name" value="SOLCAR"/>
    <property type="match status" value="3"/>
</dbReference>
<evidence type="ECO:0000313" key="13">
    <source>
        <dbReference type="Proteomes" id="UP000492821"/>
    </source>
</evidence>
<comment type="similarity">
    <text evidence="2 11">Belongs to the mitochondrial carrier (TC 2.A.29) family.</text>
</comment>
<organism evidence="13 14">
    <name type="scientific">Panagrellus redivivus</name>
    <name type="common">Microworm</name>
    <dbReference type="NCBI Taxonomy" id="6233"/>
    <lineage>
        <taxon>Eukaryota</taxon>
        <taxon>Metazoa</taxon>
        <taxon>Ecdysozoa</taxon>
        <taxon>Nematoda</taxon>
        <taxon>Chromadorea</taxon>
        <taxon>Rhabditida</taxon>
        <taxon>Tylenchina</taxon>
        <taxon>Panagrolaimomorpha</taxon>
        <taxon>Panagrolaimoidea</taxon>
        <taxon>Panagrolaimidae</taxon>
        <taxon>Panagrellus</taxon>
    </lineage>
</organism>
<keyword evidence="8" id="KW-0496">Mitochondrion</keyword>
<evidence type="ECO:0000256" key="9">
    <source>
        <dbReference type="ARBA" id="ARBA00023136"/>
    </source>
</evidence>
<dbReference type="Pfam" id="PF00153">
    <property type="entry name" value="Mito_carr"/>
    <property type="match status" value="4"/>
</dbReference>
<evidence type="ECO:0000256" key="1">
    <source>
        <dbReference type="ARBA" id="ARBA00004448"/>
    </source>
</evidence>
<feature type="transmembrane region" description="Helical" evidence="12">
    <location>
        <begin position="236"/>
        <end position="257"/>
    </location>
</feature>
<feature type="transmembrane region" description="Helical" evidence="12">
    <location>
        <begin position="105"/>
        <end position="127"/>
    </location>
</feature>
<dbReference type="WBParaSite" id="Pan_g10785.t1">
    <property type="protein sequence ID" value="Pan_g10785.t1"/>
    <property type="gene ID" value="Pan_g10785"/>
</dbReference>
<keyword evidence="9 10" id="KW-0472">Membrane</keyword>
<accession>A0A7E4UN84</accession>
<comment type="subcellular location">
    <subcellularLocation>
        <location evidence="1">Mitochondrion inner membrane</location>
        <topology evidence="1">Multi-pass membrane protein</topology>
    </subcellularLocation>
</comment>
<proteinExistence type="inferred from homology"/>
<protein>
    <submittedName>
        <fullName evidence="14">Solute carrier family 25 member 40</fullName>
    </submittedName>
</protein>
<keyword evidence="13" id="KW-1185">Reference proteome</keyword>
<evidence type="ECO:0000256" key="11">
    <source>
        <dbReference type="RuleBase" id="RU000488"/>
    </source>
</evidence>
<dbReference type="SUPFAM" id="SSF103506">
    <property type="entry name" value="Mitochondrial carrier"/>
    <property type="match status" value="1"/>
</dbReference>
<dbReference type="PANTHER" id="PTHR45760:SF2">
    <property type="entry name" value="FI19922P1-RELATED"/>
    <property type="match status" value="1"/>
</dbReference>
<feature type="repeat" description="Solcar" evidence="10">
    <location>
        <begin position="234"/>
        <end position="332"/>
    </location>
</feature>
<sequence length="348" mass="38778">MSAPNICNGDITLSQQIVSSSAGAFLTSVMVTPMDVVKIRLQSQVHPIAEGECFLYSNGLMDHLCVNCADPKIKAPCQWYNRPGHFTGTIDAFVKIARNEGVRSLWSGLSPTIVSAIPATVFYFTIYDNLLHTMRNKYGDRAYVPLFVGAIARAIAVTVVSPIEMIRTKMQSEALSYREIGNALVKTIRNDGYIALWRGLGPTILRDIPFSALYWTTFEALKKEFMRYFNRDRTDFAISFTCGAISGTVAAVVTLPFDVIKTHRQITLGEVQTKEASSLRKQFQERATLPLMRELARKQGYRALFAGLTPRVAKIAPACATMIASYDYLKNVFSKRNKETCRLNNLSG</sequence>
<evidence type="ECO:0000256" key="7">
    <source>
        <dbReference type="ARBA" id="ARBA00022989"/>
    </source>
</evidence>
<evidence type="ECO:0000256" key="5">
    <source>
        <dbReference type="ARBA" id="ARBA00022737"/>
    </source>
</evidence>
<dbReference type="GO" id="GO:0005743">
    <property type="term" value="C:mitochondrial inner membrane"/>
    <property type="evidence" value="ECO:0007669"/>
    <property type="project" value="UniProtKB-SubCell"/>
</dbReference>
<dbReference type="Gene3D" id="1.50.40.10">
    <property type="entry name" value="Mitochondrial carrier domain"/>
    <property type="match status" value="1"/>
</dbReference>
<evidence type="ECO:0000256" key="6">
    <source>
        <dbReference type="ARBA" id="ARBA00022792"/>
    </source>
</evidence>
<feature type="repeat" description="Solcar" evidence="10">
    <location>
        <begin position="11"/>
        <end position="133"/>
    </location>
</feature>
<dbReference type="Proteomes" id="UP000492821">
    <property type="component" value="Unassembled WGS sequence"/>
</dbReference>
<evidence type="ECO:0000256" key="12">
    <source>
        <dbReference type="SAM" id="Phobius"/>
    </source>
</evidence>
<dbReference type="InterPro" id="IPR002067">
    <property type="entry name" value="MCP"/>
</dbReference>
<keyword evidence="4 10" id="KW-0812">Transmembrane</keyword>
<evidence type="ECO:0000313" key="14">
    <source>
        <dbReference type="WBParaSite" id="Pan_g10785.t1"/>
    </source>
</evidence>
<dbReference type="AlphaFoldDB" id="A0A7E4UN84"/>
<evidence type="ECO:0000256" key="2">
    <source>
        <dbReference type="ARBA" id="ARBA00006375"/>
    </source>
</evidence>
<evidence type="ECO:0000256" key="10">
    <source>
        <dbReference type="PROSITE-ProRule" id="PRU00282"/>
    </source>
</evidence>
<evidence type="ECO:0000256" key="4">
    <source>
        <dbReference type="ARBA" id="ARBA00022692"/>
    </source>
</evidence>
<reference evidence="13" key="1">
    <citation type="journal article" date="2013" name="Genetics">
        <title>The draft genome and transcriptome of Panagrellus redivivus are shaped by the harsh demands of a free-living lifestyle.</title>
        <authorList>
            <person name="Srinivasan J."/>
            <person name="Dillman A.R."/>
            <person name="Macchietto M.G."/>
            <person name="Heikkinen L."/>
            <person name="Lakso M."/>
            <person name="Fracchia K.M."/>
            <person name="Antoshechkin I."/>
            <person name="Mortazavi A."/>
            <person name="Wong G."/>
            <person name="Sternberg P.W."/>
        </authorList>
    </citation>
    <scope>NUCLEOTIDE SEQUENCE [LARGE SCALE GENOMIC DNA]</scope>
    <source>
        <strain evidence="13">MT8872</strain>
    </source>
</reference>
<evidence type="ECO:0000256" key="8">
    <source>
        <dbReference type="ARBA" id="ARBA00023128"/>
    </source>
</evidence>
<dbReference type="PANTHER" id="PTHR45760">
    <property type="entry name" value="FI19922P1-RELATED"/>
    <property type="match status" value="1"/>
</dbReference>
<dbReference type="InterPro" id="IPR023395">
    <property type="entry name" value="MCP_dom_sf"/>
</dbReference>